<accession>A0A919EQC1</accession>
<dbReference type="SUPFAM" id="SSF81606">
    <property type="entry name" value="PP2C-like"/>
    <property type="match status" value="1"/>
</dbReference>
<protein>
    <recommendedName>
        <fullName evidence="3">PPM-type phosphatase domain-containing protein</fullName>
    </recommendedName>
</protein>
<organism evidence="4 5">
    <name type="scientific">Streptomyces filamentosus</name>
    <name type="common">Streptomyces roseosporus</name>
    <dbReference type="NCBI Taxonomy" id="67294"/>
    <lineage>
        <taxon>Bacteria</taxon>
        <taxon>Bacillati</taxon>
        <taxon>Actinomycetota</taxon>
        <taxon>Actinomycetes</taxon>
        <taxon>Kitasatosporales</taxon>
        <taxon>Streptomycetaceae</taxon>
        <taxon>Streptomyces</taxon>
    </lineage>
</organism>
<dbReference type="AlphaFoldDB" id="A0A919EQC1"/>
<dbReference type="GO" id="GO:0016791">
    <property type="term" value="F:phosphatase activity"/>
    <property type="evidence" value="ECO:0007669"/>
    <property type="project" value="TreeGrafter"/>
</dbReference>
<dbReference type="Gene3D" id="3.60.40.10">
    <property type="entry name" value="PPM-type phosphatase domain"/>
    <property type="match status" value="1"/>
</dbReference>
<proteinExistence type="predicted"/>
<dbReference type="FunFam" id="3.60.40.10:FF:000058">
    <property type="entry name" value="Stage II sporulation protein E"/>
    <property type="match status" value="1"/>
</dbReference>
<evidence type="ECO:0000313" key="4">
    <source>
        <dbReference type="EMBL" id="GHG09712.1"/>
    </source>
</evidence>
<evidence type="ECO:0000256" key="2">
    <source>
        <dbReference type="SAM" id="Phobius"/>
    </source>
</evidence>
<dbReference type="InterPro" id="IPR036457">
    <property type="entry name" value="PPM-type-like_dom_sf"/>
</dbReference>
<name>A0A919EQC1_STRFL</name>
<feature type="transmembrane region" description="Helical" evidence="2">
    <location>
        <begin position="92"/>
        <end position="112"/>
    </location>
</feature>
<keyword evidence="2" id="KW-0472">Membrane</keyword>
<evidence type="ECO:0000259" key="3">
    <source>
        <dbReference type="SMART" id="SM00331"/>
    </source>
</evidence>
<dbReference type="PANTHER" id="PTHR43156:SF2">
    <property type="entry name" value="STAGE II SPORULATION PROTEIN E"/>
    <property type="match status" value="1"/>
</dbReference>
<dbReference type="SMART" id="SM00331">
    <property type="entry name" value="PP2C_SIG"/>
    <property type="match status" value="1"/>
</dbReference>
<feature type="transmembrane region" description="Helical" evidence="2">
    <location>
        <begin position="118"/>
        <end position="137"/>
    </location>
</feature>
<dbReference type="Pfam" id="PF07228">
    <property type="entry name" value="SpoIIE"/>
    <property type="match status" value="1"/>
</dbReference>
<evidence type="ECO:0000313" key="5">
    <source>
        <dbReference type="Proteomes" id="UP000632849"/>
    </source>
</evidence>
<keyword evidence="2" id="KW-0812">Transmembrane</keyword>
<dbReference type="InterPro" id="IPR001932">
    <property type="entry name" value="PPM-type_phosphatase-like_dom"/>
</dbReference>
<dbReference type="InterPro" id="IPR052016">
    <property type="entry name" value="Bact_Sigma-Reg"/>
</dbReference>
<dbReference type="PANTHER" id="PTHR43156">
    <property type="entry name" value="STAGE II SPORULATION PROTEIN E-RELATED"/>
    <property type="match status" value="1"/>
</dbReference>
<dbReference type="EMBL" id="BNBE01000002">
    <property type="protein sequence ID" value="GHG09712.1"/>
    <property type="molecule type" value="Genomic_DNA"/>
</dbReference>
<evidence type="ECO:0000256" key="1">
    <source>
        <dbReference type="ARBA" id="ARBA00022801"/>
    </source>
</evidence>
<keyword evidence="2" id="KW-1133">Transmembrane helix</keyword>
<keyword evidence="5" id="KW-1185">Reference proteome</keyword>
<reference evidence="4" key="2">
    <citation type="submission" date="2020-09" db="EMBL/GenBank/DDBJ databases">
        <authorList>
            <person name="Sun Q."/>
            <person name="Ohkuma M."/>
        </authorList>
    </citation>
    <scope>NUCLEOTIDE SEQUENCE</scope>
    <source>
        <strain evidence="4">JCM 4122</strain>
    </source>
</reference>
<keyword evidence="1" id="KW-0378">Hydrolase</keyword>
<reference evidence="4" key="1">
    <citation type="journal article" date="2014" name="Int. J. Syst. Evol. Microbiol.">
        <title>Complete genome sequence of Corynebacterium casei LMG S-19264T (=DSM 44701T), isolated from a smear-ripened cheese.</title>
        <authorList>
            <consortium name="US DOE Joint Genome Institute (JGI-PGF)"/>
            <person name="Walter F."/>
            <person name="Albersmeier A."/>
            <person name="Kalinowski J."/>
            <person name="Ruckert C."/>
        </authorList>
    </citation>
    <scope>NUCLEOTIDE SEQUENCE</scope>
    <source>
        <strain evidence="4">JCM 4122</strain>
    </source>
</reference>
<dbReference type="Proteomes" id="UP000632849">
    <property type="component" value="Unassembled WGS sequence"/>
</dbReference>
<feature type="transmembrane region" description="Helical" evidence="2">
    <location>
        <begin position="46"/>
        <end position="65"/>
    </location>
</feature>
<feature type="domain" description="PPM-type phosphatase" evidence="3">
    <location>
        <begin position="170"/>
        <end position="397"/>
    </location>
</feature>
<comment type="caution">
    <text evidence="4">The sequence shown here is derived from an EMBL/GenBank/DDBJ whole genome shotgun (WGS) entry which is preliminary data.</text>
</comment>
<gene>
    <name evidence="4" type="ORF">GCM10017667_47700</name>
</gene>
<sequence>MRGAGGRLRGTGGGEGWRQDTPRRLRYAFYVHPFRRDHAPRPSRRWLLAVPFALIAAVTVVDVLVPPEVHLGPFLIAAPAVTASFAGPRTTALVGAVAVVAQTVVALARTSVTDLNHTYQIVALVLISVIATFFAHLRERDEKRMARLRSIAHAAQSVVLPPLPERAGPLRIASVYLAAEEEAQVGGDLFAAARTASGTRLLIGDARGKGLDAISEASLVLGAFRVTARREPGLRELVGRLEAGVGPAERARGAAADGVDEAFVTALVLDVPDHEPVVRLVNCGHPPPLLIGRGRVTPLEGTGTGPPLGLSDVLAADVTVETFPFAAGDVLLLHTDGVTEARDRSRAFYPLTERLAAWAAAAAQDDPAALLERLRADLLTYAGGRLGDDAALVAVRRATAGTGRPVPPPAPSG</sequence>